<protein>
    <submittedName>
        <fullName evidence="6">Uncharacterized protein</fullName>
    </submittedName>
</protein>
<evidence type="ECO:0000256" key="4">
    <source>
        <dbReference type="SAM" id="Coils"/>
    </source>
</evidence>
<evidence type="ECO:0000313" key="7">
    <source>
        <dbReference type="Proteomes" id="UP001360953"/>
    </source>
</evidence>
<dbReference type="RefSeq" id="XP_066650517.1">
    <property type="nucleotide sequence ID" value="XM_066798497.1"/>
</dbReference>
<feature type="compositionally biased region" description="Low complexity" evidence="5">
    <location>
        <begin position="47"/>
        <end position="67"/>
    </location>
</feature>
<feature type="compositionally biased region" description="Polar residues" evidence="5">
    <location>
        <begin position="150"/>
        <end position="164"/>
    </location>
</feature>
<keyword evidence="4" id="KW-0175">Coiled coil</keyword>
<evidence type="ECO:0000256" key="5">
    <source>
        <dbReference type="SAM" id="MobiDB-lite"/>
    </source>
</evidence>
<comment type="catalytic activity">
    <reaction evidence="2">
        <text>L-threonyl-[protein] + ATP = O-phospho-L-threonyl-[protein] + ADP + H(+)</text>
        <dbReference type="Rhea" id="RHEA:46608"/>
        <dbReference type="Rhea" id="RHEA-COMP:11060"/>
        <dbReference type="Rhea" id="RHEA-COMP:11605"/>
        <dbReference type="ChEBI" id="CHEBI:15378"/>
        <dbReference type="ChEBI" id="CHEBI:30013"/>
        <dbReference type="ChEBI" id="CHEBI:30616"/>
        <dbReference type="ChEBI" id="CHEBI:61977"/>
        <dbReference type="ChEBI" id="CHEBI:456216"/>
        <dbReference type="EC" id="2.7.11.1"/>
    </reaction>
</comment>
<feature type="compositionally biased region" description="Polar residues" evidence="5">
    <location>
        <begin position="108"/>
        <end position="125"/>
    </location>
</feature>
<evidence type="ECO:0000313" key="6">
    <source>
        <dbReference type="EMBL" id="KAK7530278.1"/>
    </source>
</evidence>
<organism evidence="6 7">
    <name type="scientific">Phyllosticta citribraziliensis</name>
    <dbReference type="NCBI Taxonomy" id="989973"/>
    <lineage>
        <taxon>Eukaryota</taxon>
        <taxon>Fungi</taxon>
        <taxon>Dikarya</taxon>
        <taxon>Ascomycota</taxon>
        <taxon>Pezizomycotina</taxon>
        <taxon>Dothideomycetes</taxon>
        <taxon>Dothideomycetes incertae sedis</taxon>
        <taxon>Botryosphaeriales</taxon>
        <taxon>Phyllostictaceae</taxon>
        <taxon>Phyllosticta</taxon>
    </lineage>
</organism>
<feature type="region of interest" description="Disordered" evidence="5">
    <location>
        <begin position="84"/>
        <end position="130"/>
    </location>
</feature>
<feature type="region of interest" description="Disordered" evidence="5">
    <location>
        <begin position="28"/>
        <end position="72"/>
    </location>
</feature>
<reference evidence="6 7" key="1">
    <citation type="submission" date="2024-04" db="EMBL/GenBank/DDBJ databases">
        <title>Phyllosticta paracitricarpa is synonymous to the EU quarantine fungus P. citricarpa based on phylogenomic analyses.</title>
        <authorList>
            <consortium name="Lawrence Berkeley National Laboratory"/>
            <person name="Van ingen-buijs V.A."/>
            <person name="Van westerhoven A.C."/>
            <person name="Haridas S."/>
            <person name="Skiadas P."/>
            <person name="Martin F."/>
            <person name="Groenewald J.Z."/>
            <person name="Crous P.W."/>
            <person name="Seidl M.F."/>
        </authorList>
    </citation>
    <scope>NUCLEOTIDE SEQUENCE [LARGE SCALE GENOMIC DNA]</scope>
    <source>
        <strain evidence="6 7">CPC 17464</strain>
    </source>
</reference>
<evidence type="ECO:0000256" key="2">
    <source>
        <dbReference type="ARBA" id="ARBA00047899"/>
    </source>
</evidence>
<dbReference type="Proteomes" id="UP001360953">
    <property type="component" value="Unassembled WGS sequence"/>
</dbReference>
<keyword evidence="1" id="KW-0597">Phosphoprotein</keyword>
<proteinExistence type="predicted"/>
<comment type="catalytic activity">
    <reaction evidence="3">
        <text>L-seryl-[protein] + ATP = O-phospho-L-seryl-[protein] + ADP + H(+)</text>
        <dbReference type="Rhea" id="RHEA:17989"/>
        <dbReference type="Rhea" id="RHEA-COMP:9863"/>
        <dbReference type="Rhea" id="RHEA-COMP:11604"/>
        <dbReference type="ChEBI" id="CHEBI:15378"/>
        <dbReference type="ChEBI" id="CHEBI:29999"/>
        <dbReference type="ChEBI" id="CHEBI:30616"/>
        <dbReference type="ChEBI" id="CHEBI:83421"/>
        <dbReference type="ChEBI" id="CHEBI:456216"/>
        <dbReference type="EC" id="2.7.11.1"/>
    </reaction>
</comment>
<dbReference type="PANTHER" id="PTHR22988">
    <property type="entry name" value="MYOTONIC DYSTROPHY S/T KINASE-RELATED"/>
    <property type="match status" value="1"/>
</dbReference>
<accession>A0ABR1L4W2</accession>
<evidence type="ECO:0000256" key="1">
    <source>
        <dbReference type="ARBA" id="ARBA00022553"/>
    </source>
</evidence>
<dbReference type="InterPro" id="IPR050839">
    <property type="entry name" value="Rho-assoc_Ser/Thr_Kinase"/>
</dbReference>
<comment type="caution">
    <text evidence="6">The sequence shown here is derived from an EMBL/GenBank/DDBJ whole genome shotgun (WGS) entry which is preliminary data.</text>
</comment>
<feature type="region of interest" description="Disordered" evidence="5">
    <location>
        <begin position="641"/>
        <end position="667"/>
    </location>
</feature>
<feature type="region of interest" description="Disordered" evidence="5">
    <location>
        <begin position="271"/>
        <end position="298"/>
    </location>
</feature>
<dbReference type="GeneID" id="92031403"/>
<feature type="coiled-coil region" evidence="4">
    <location>
        <begin position="530"/>
        <end position="617"/>
    </location>
</feature>
<keyword evidence="7" id="KW-1185">Reference proteome</keyword>
<name>A0ABR1L4W2_9PEZI</name>
<dbReference type="PANTHER" id="PTHR22988:SF71">
    <property type="entry name" value="CITRON RHO-INTERACTING KINASE"/>
    <property type="match status" value="1"/>
</dbReference>
<feature type="region of interest" description="Disordered" evidence="5">
    <location>
        <begin position="360"/>
        <end position="483"/>
    </location>
</feature>
<dbReference type="EMBL" id="JBBPEH010000014">
    <property type="protein sequence ID" value="KAK7530278.1"/>
    <property type="molecule type" value="Genomic_DNA"/>
</dbReference>
<evidence type="ECO:0000256" key="3">
    <source>
        <dbReference type="ARBA" id="ARBA00048679"/>
    </source>
</evidence>
<feature type="region of interest" description="Disordered" evidence="5">
    <location>
        <begin position="150"/>
        <end position="172"/>
    </location>
</feature>
<gene>
    <name evidence="6" type="ORF">J3D65DRAFT_607347</name>
</gene>
<sequence length="870" mass="98928">MASVRTKTDTGVEDLASYFKRINFDLDLSPSARKPLPKLKPVTANTSRKAISAASSKPRKASSVAPSEASQGFVKYTYHSSRRLSPSASSFVPSRPIKGAQSPADPFQDSSPVDPTQANASSGNTPVDPRYEALGEQEKRLLAILKSPRGSQQPFQLIQNESPTRTPPVVSHDSETSPCSVCPYDTATCPCPLQYAQFGIEEFAVESDLTSRHVTPEFEVPGSIDLSKSPSYTLPISALPHTLRSSSIDATMPPLGNLFGLGNSRYAPSRPSSLYNPLNPVSADRTPPVPLANEEDLQQQSALQADLQRQAQLKREAEQAAEVRLIREQEERERQRLAKFKADKEEMEWRLAEARRAAQFKREQEERERQRLAKIQAEKVEAERREREERARRAAQLKREEEERERQRLAKLKAEKEEAERREREERARRAAQLKREQEERERERLAKLKAEKEEAELRERFRRQEEAKRAQLKRQQEERERLAKIQAEKEEAERKERERQLLLQAQRIDAIGQIEAYVKDSSMKYGILMKQTDDEIDQQASDLESFNDKIAAKKTEYAKIEQQLKNLGVELQGMAAAKVGMDKDLRQLVDNKTELLSAAQKVRNEAAEKTKTLKEKSLSSNEVAKILEFIKPEFETPEVELSRLSLSDKPECSDDDSESSGNEDGFVDLGATPAPAYWKLDDTGVEADRVVKLVNLPTNITVVTIQALVWGGPLDRIVYTPGESTAEIHFLIGQDCQKYYKATANHIPFPGNEERLVRVEKCPPSPRHPFLRYAWEEKLTRYVLATGIPEGWTKAELKKFAGSHNREVEQVLFGKDSSGKRLCEFRFLNIFHANAFKFLMKRDIDFYKVKTEYSKDQCAVHRGVHTQPR</sequence>